<evidence type="ECO:0000313" key="3">
    <source>
        <dbReference type="EMBL" id="CAB4137099.1"/>
    </source>
</evidence>
<organism evidence="3">
    <name type="scientific">uncultured Caudovirales phage</name>
    <dbReference type="NCBI Taxonomy" id="2100421"/>
    <lineage>
        <taxon>Viruses</taxon>
        <taxon>Duplodnaviria</taxon>
        <taxon>Heunggongvirae</taxon>
        <taxon>Uroviricota</taxon>
        <taxon>Caudoviricetes</taxon>
        <taxon>Peduoviridae</taxon>
        <taxon>Maltschvirus</taxon>
        <taxon>Maltschvirus maltsch</taxon>
    </lineage>
</organism>
<protein>
    <submittedName>
        <fullName evidence="3">Baseplate protein J-like</fullName>
    </submittedName>
</protein>
<gene>
    <name evidence="3" type="ORF">UFOVP326_4</name>
</gene>
<sequence length="373" mass="38455">MAFQIKDFVSIAAAMLNWMRGSQTNLTDFSVGSVSRTLVEAPAVEIDELYQQMFNGIREAIPTAIYHAFNFDLLPPAAATGLVRVTITSSVTDTVIPAGTTFARPDSPVSYSSAVDVTIAAGNTTGDVLVLAGEAGPAGNAPAGLSWTMTPSPATFVSASNIAGFYSGTAAETEDGRKTRFAAYVQSLARGTVAALEYGAATAALYDVAGNITERVMWAKVVEPYLSDPLQPVGWVQLYVHNGVGSTSAGLVTRAAEVIHGYYDAKGNPVPGWKAAGVQVDVAAATQTAVPVTGAIYAETGYAAASLVAPVQAAIAAYLTELPIGGPAYRAEIIAAAMGVPGVRNFTLAAPATDNIPAATVKLWPGTFTLTTP</sequence>
<dbReference type="InterPro" id="IPR058530">
    <property type="entry name" value="Baseplate_J-like_C"/>
</dbReference>
<proteinExistence type="predicted"/>
<evidence type="ECO:0000259" key="2">
    <source>
        <dbReference type="Pfam" id="PF26079"/>
    </source>
</evidence>
<dbReference type="EMBL" id="LR796340">
    <property type="protein sequence ID" value="CAB4137099.1"/>
    <property type="molecule type" value="Genomic_DNA"/>
</dbReference>
<reference evidence="3" key="1">
    <citation type="submission" date="2020-04" db="EMBL/GenBank/DDBJ databases">
        <authorList>
            <person name="Chiriac C."/>
            <person name="Salcher M."/>
            <person name="Ghai R."/>
            <person name="Kavagutti S V."/>
        </authorList>
    </citation>
    <scope>NUCLEOTIDE SEQUENCE</scope>
</reference>
<feature type="domain" description="Baseplate J-like C-terminal" evidence="2">
    <location>
        <begin position="291"/>
        <end position="356"/>
    </location>
</feature>
<dbReference type="Pfam" id="PF04865">
    <property type="entry name" value="Baseplate_J"/>
    <property type="match status" value="1"/>
</dbReference>
<feature type="domain" description="Baseplate protein J-like barrel" evidence="1">
    <location>
        <begin position="85"/>
        <end position="166"/>
    </location>
</feature>
<evidence type="ECO:0000259" key="1">
    <source>
        <dbReference type="Pfam" id="PF04865"/>
    </source>
</evidence>
<dbReference type="Pfam" id="PF26079">
    <property type="entry name" value="Baseplate_J_C"/>
    <property type="match status" value="1"/>
</dbReference>
<dbReference type="InterPro" id="IPR006949">
    <property type="entry name" value="Barrel_Baseplate_J-like"/>
</dbReference>
<name>A0A6J5LZ79_9CAUD</name>
<accession>A0A6J5LZ79</accession>